<dbReference type="SUPFAM" id="SSF50129">
    <property type="entry name" value="GroES-like"/>
    <property type="match status" value="1"/>
</dbReference>
<accession>A0A4Z0M8M5</accession>
<dbReference type="RefSeq" id="WP_135440980.1">
    <property type="nucleotide sequence ID" value="NZ_SRLE01000002.1"/>
</dbReference>
<evidence type="ECO:0000313" key="6">
    <source>
        <dbReference type="EMBL" id="TGD75728.1"/>
    </source>
</evidence>
<name>A0A4Z0M8M5_9GAMM</name>
<dbReference type="GO" id="GO:0016616">
    <property type="term" value="F:oxidoreductase activity, acting on the CH-OH group of donors, NAD or NADP as acceptor"/>
    <property type="evidence" value="ECO:0007669"/>
    <property type="project" value="UniProtKB-ARBA"/>
</dbReference>
<evidence type="ECO:0000256" key="3">
    <source>
        <dbReference type="ARBA" id="ARBA00023002"/>
    </source>
</evidence>
<evidence type="ECO:0000259" key="5">
    <source>
        <dbReference type="SMART" id="SM00829"/>
    </source>
</evidence>
<dbReference type="SMART" id="SM00829">
    <property type="entry name" value="PKS_ER"/>
    <property type="match status" value="1"/>
</dbReference>
<dbReference type="Gene3D" id="3.90.180.10">
    <property type="entry name" value="Medium-chain alcohol dehydrogenases, catalytic domain"/>
    <property type="match status" value="1"/>
</dbReference>
<proteinExistence type="inferred from homology"/>
<dbReference type="SUPFAM" id="SSF51735">
    <property type="entry name" value="NAD(P)-binding Rossmann-fold domains"/>
    <property type="match status" value="1"/>
</dbReference>
<dbReference type="PANTHER" id="PTHR43401:SF5">
    <property type="entry name" value="ALCOHOL DEHYDROGENASE-RELATED"/>
    <property type="match status" value="1"/>
</dbReference>
<protein>
    <submittedName>
        <fullName evidence="6">Alcohol dehydrogenase</fullName>
    </submittedName>
</protein>
<dbReference type="Gene3D" id="3.40.50.720">
    <property type="entry name" value="NAD(P)-binding Rossmann-like Domain"/>
    <property type="match status" value="1"/>
</dbReference>
<dbReference type="EMBL" id="SRLE01000002">
    <property type="protein sequence ID" value="TGD75728.1"/>
    <property type="molecule type" value="Genomic_DNA"/>
</dbReference>
<evidence type="ECO:0000313" key="7">
    <source>
        <dbReference type="Proteomes" id="UP000298050"/>
    </source>
</evidence>
<dbReference type="PANTHER" id="PTHR43401">
    <property type="entry name" value="L-THREONINE 3-DEHYDROGENASE"/>
    <property type="match status" value="1"/>
</dbReference>
<organism evidence="6 7">
    <name type="scientific">Mangrovimicrobium sediminis</name>
    <dbReference type="NCBI Taxonomy" id="2562682"/>
    <lineage>
        <taxon>Bacteria</taxon>
        <taxon>Pseudomonadati</taxon>
        <taxon>Pseudomonadota</taxon>
        <taxon>Gammaproteobacteria</taxon>
        <taxon>Cellvibrionales</taxon>
        <taxon>Halieaceae</taxon>
        <taxon>Mangrovimicrobium</taxon>
    </lineage>
</organism>
<dbReference type="InterPro" id="IPR020843">
    <property type="entry name" value="ER"/>
</dbReference>
<dbReference type="InterPro" id="IPR036291">
    <property type="entry name" value="NAD(P)-bd_dom_sf"/>
</dbReference>
<reference evidence="6 7" key="1">
    <citation type="submission" date="2019-04" db="EMBL/GenBank/DDBJ databases">
        <title>Taxonomy of novel Haliea sp. from mangrove soil of West Coast of India.</title>
        <authorList>
            <person name="Verma A."/>
            <person name="Kumar P."/>
            <person name="Krishnamurthi S."/>
        </authorList>
    </citation>
    <scope>NUCLEOTIDE SEQUENCE [LARGE SCALE GENOMIC DNA]</scope>
    <source>
        <strain evidence="6 7">SAOS-164</strain>
    </source>
</reference>
<sequence>MKAAIYPGGGQPLTIETLPDPQPGPNEVLIEVHRCGICGTDLSMTKGEAWDYGSNVQLGHEYAGRVIEVGSKVSDYKVGDSIAVLPSAACGECAACRSHGNVILCQSRIGSAMFGFSELAAVPVAAATRLPSTLSMADGALVEPLAVSLYGVRLAHITPGDPVLVLGGGTVALYAIYWARRLGAGRIVAMSRSPRREALALAMGADKFIAYGDNEVAEVQEALGGAPTLVLECVGAEGMLSKAVNHVAPFGKVMSLGFCMAPDPVIPAIASYKCASLQFAVGYSLREFLYIAEQMDKGHCDPKAIISSEVSLDELPDAFAALRGPNTDTKVHVCCSHDC</sequence>
<dbReference type="AlphaFoldDB" id="A0A4Z0M8M5"/>
<dbReference type="OrthoDB" id="9773078at2"/>
<dbReference type="InterPro" id="IPR002328">
    <property type="entry name" value="ADH_Zn_CS"/>
</dbReference>
<comment type="similarity">
    <text evidence="4">Belongs to the zinc-containing alcohol dehydrogenase family.</text>
</comment>
<feature type="domain" description="Enoyl reductase (ER)" evidence="5">
    <location>
        <begin position="9"/>
        <end position="333"/>
    </location>
</feature>
<evidence type="ECO:0000256" key="1">
    <source>
        <dbReference type="ARBA" id="ARBA00022723"/>
    </source>
</evidence>
<evidence type="ECO:0000256" key="4">
    <source>
        <dbReference type="RuleBase" id="RU361277"/>
    </source>
</evidence>
<dbReference type="GO" id="GO:0008270">
    <property type="term" value="F:zinc ion binding"/>
    <property type="evidence" value="ECO:0007669"/>
    <property type="project" value="InterPro"/>
</dbReference>
<dbReference type="InterPro" id="IPR050129">
    <property type="entry name" value="Zn_alcohol_dh"/>
</dbReference>
<comment type="caution">
    <text evidence="6">The sequence shown here is derived from an EMBL/GenBank/DDBJ whole genome shotgun (WGS) entry which is preliminary data.</text>
</comment>
<dbReference type="Pfam" id="PF00107">
    <property type="entry name" value="ADH_zinc_N"/>
    <property type="match status" value="1"/>
</dbReference>
<keyword evidence="3" id="KW-0560">Oxidoreductase</keyword>
<dbReference type="Proteomes" id="UP000298050">
    <property type="component" value="Unassembled WGS sequence"/>
</dbReference>
<keyword evidence="7" id="KW-1185">Reference proteome</keyword>
<gene>
    <name evidence="6" type="ORF">E4634_02285</name>
</gene>
<evidence type="ECO:0000256" key="2">
    <source>
        <dbReference type="ARBA" id="ARBA00022833"/>
    </source>
</evidence>
<comment type="cofactor">
    <cofactor evidence="4">
        <name>Zn(2+)</name>
        <dbReference type="ChEBI" id="CHEBI:29105"/>
    </cofactor>
</comment>
<keyword evidence="1 4" id="KW-0479">Metal-binding</keyword>
<dbReference type="Pfam" id="PF08240">
    <property type="entry name" value="ADH_N"/>
    <property type="match status" value="1"/>
</dbReference>
<dbReference type="InterPro" id="IPR013154">
    <property type="entry name" value="ADH-like_N"/>
</dbReference>
<dbReference type="InterPro" id="IPR013149">
    <property type="entry name" value="ADH-like_C"/>
</dbReference>
<keyword evidence="2 4" id="KW-0862">Zinc</keyword>
<dbReference type="PROSITE" id="PS00059">
    <property type="entry name" value="ADH_ZINC"/>
    <property type="match status" value="1"/>
</dbReference>
<dbReference type="InterPro" id="IPR011032">
    <property type="entry name" value="GroES-like_sf"/>
</dbReference>